<dbReference type="OrthoDB" id="9811036at2"/>
<dbReference type="InterPro" id="IPR017937">
    <property type="entry name" value="Thioredoxin_CS"/>
</dbReference>
<feature type="domain" description="Spermatogenesis-associated protein 20-like TRX" evidence="2">
    <location>
        <begin position="18"/>
        <end position="111"/>
    </location>
</feature>
<comment type="caution">
    <text evidence="3">The sequence shown here is derived from an EMBL/GenBank/DDBJ whole genome shotgun (WGS) entry which is preliminary data.</text>
</comment>
<keyword evidence="1" id="KW-0676">Redox-active center</keyword>
<dbReference type="InterPro" id="IPR024705">
    <property type="entry name" value="Ssp411"/>
</dbReference>
<dbReference type="PANTHER" id="PTHR42899">
    <property type="entry name" value="SPERMATOGENESIS-ASSOCIATED PROTEIN 20"/>
    <property type="match status" value="1"/>
</dbReference>
<dbReference type="InterPro" id="IPR004879">
    <property type="entry name" value="Ssp411-like_TRX"/>
</dbReference>
<name>A0A6L3ZJN6_9FLAO</name>
<organism evidence="3 4">
    <name type="scientific">Phaeocystidibacter marisrubri</name>
    <dbReference type="NCBI Taxonomy" id="1577780"/>
    <lineage>
        <taxon>Bacteria</taxon>
        <taxon>Pseudomonadati</taxon>
        <taxon>Bacteroidota</taxon>
        <taxon>Flavobacteriia</taxon>
        <taxon>Flavobacteriales</taxon>
        <taxon>Phaeocystidibacteraceae</taxon>
        <taxon>Phaeocystidibacter</taxon>
    </lineage>
</organism>
<dbReference type="PROSITE" id="PS00194">
    <property type="entry name" value="THIOREDOXIN_1"/>
    <property type="match status" value="1"/>
</dbReference>
<keyword evidence="4" id="KW-1185">Reference proteome</keyword>
<dbReference type="EMBL" id="WBVQ01000001">
    <property type="protein sequence ID" value="KAB2818154.1"/>
    <property type="molecule type" value="Genomic_DNA"/>
</dbReference>
<gene>
    <name evidence="3" type="ORF">F8C82_07055</name>
</gene>
<dbReference type="PANTHER" id="PTHR42899:SF1">
    <property type="entry name" value="SPERMATOGENESIS-ASSOCIATED PROTEIN 20"/>
    <property type="match status" value="1"/>
</dbReference>
<proteinExistence type="predicted"/>
<evidence type="ECO:0000256" key="1">
    <source>
        <dbReference type="ARBA" id="ARBA00023284"/>
    </source>
</evidence>
<sequence length="182" mass="20550">MKKLLSILTVFTVAFGISSFVMKSEDDTINWMSIEEAAEANENGANLPIFVDVYTDWCGWCKRLDQTTFRDPAVVAYMNSHFLNVKLDGEERDDITVKGQTFKYVASGRRGYNELPATLLNGKLSYPTVVFLNADLENLSPVPGYRQAGEFLIIAKFFGDGIYLEKTWDEYQESLQAEEAAE</sequence>
<evidence type="ECO:0000313" key="3">
    <source>
        <dbReference type="EMBL" id="KAB2818154.1"/>
    </source>
</evidence>
<dbReference type="Gene3D" id="3.40.30.10">
    <property type="entry name" value="Glutaredoxin"/>
    <property type="match status" value="1"/>
</dbReference>
<dbReference type="SUPFAM" id="SSF52833">
    <property type="entry name" value="Thioredoxin-like"/>
    <property type="match status" value="1"/>
</dbReference>
<dbReference type="Proteomes" id="UP000484164">
    <property type="component" value="Unassembled WGS sequence"/>
</dbReference>
<evidence type="ECO:0000259" key="2">
    <source>
        <dbReference type="Pfam" id="PF03190"/>
    </source>
</evidence>
<accession>A0A6L3ZJN6</accession>
<reference evidence="3 4" key="1">
    <citation type="submission" date="2019-10" db="EMBL/GenBank/DDBJ databases">
        <title>Genome sequence of Phaeocystidibacter marisrubri JCM30614 (type strain).</title>
        <authorList>
            <person name="Bowman J.P."/>
        </authorList>
    </citation>
    <scope>NUCLEOTIDE SEQUENCE [LARGE SCALE GENOMIC DNA]</scope>
    <source>
        <strain evidence="3 4">JCM 30614</strain>
    </source>
</reference>
<evidence type="ECO:0000313" key="4">
    <source>
        <dbReference type="Proteomes" id="UP000484164"/>
    </source>
</evidence>
<dbReference type="Pfam" id="PF03190">
    <property type="entry name" value="Thioredox_DsbH"/>
    <property type="match status" value="1"/>
</dbReference>
<protein>
    <submittedName>
        <fullName evidence="3">DUF255 domain-containing protein</fullName>
    </submittedName>
</protein>
<dbReference type="RefSeq" id="WP_151692842.1">
    <property type="nucleotide sequence ID" value="NZ_BMGX01000002.1"/>
</dbReference>
<dbReference type="AlphaFoldDB" id="A0A6L3ZJN6"/>
<dbReference type="InterPro" id="IPR036249">
    <property type="entry name" value="Thioredoxin-like_sf"/>
</dbReference>